<dbReference type="InParanoid" id="A0A200Q392"/>
<keyword evidence="3" id="KW-1185">Reference proteome</keyword>
<accession>A0A200Q392</accession>
<dbReference type="OrthoDB" id="758731at2759"/>
<name>A0A200Q392_MACCD</name>
<dbReference type="CDD" id="cd00028">
    <property type="entry name" value="B_lectin"/>
    <property type="match status" value="1"/>
</dbReference>
<evidence type="ECO:0000259" key="1">
    <source>
        <dbReference type="PROSITE" id="PS50927"/>
    </source>
</evidence>
<dbReference type="EMBL" id="MVGT01003197">
    <property type="protein sequence ID" value="OVA04946.1"/>
    <property type="molecule type" value="Genomic_DNA"/>
</dbReference>
<proteinExistence type="predicted"/>
<reference evidence="2 3" key="1">
    <citation type="journal article" date="2017" name="Mol. Plant">
        <title>The Genome of Medicinal Plant Macleaya cordata Provides New Insights into Benzylisoquinoline Alkaloids Metabolism.</title>
        <authorList>
            <person name="Liu X."/>
            <person name="Liu Y."/>
            <person name="Huang P."/>
            <person name="Ma Y."/>
            <person name="Qing Z."/>
            <person name="Tang Q."/>
            <person name="Cao H."/>
            <person name="Cheng P."/>
            <person name="Zheng Y."/>
            <person name="Yuan Z."/>
            <person name="Zhou Y."/>
            <person name="Liu J."/>
            <person name="Tang Z."/>
            <person name="Zhuo Y."/>
            <person name="Zhang Y."/>
            <person name="Yu L."/>
            <person name="Huang J."/>
            <person name="Yang P."/>
            <person name="Peng Q."/>
            <person name="Zhang J."/>
            <person name="Jiang W."/>
            <person name="Zhang Z."/>
            <person name="Lin K."/>
            <person name="Ro D.K."/>
            <person name="Chen X."/>
            <person name="Xiong X."/>
            <person name="Shang Y."/>
            <person name="Huang S."/>
            <person name="Zeng J."/>
        </authorList>
    </citation>
    <scope>NUCLEOTIDE SEQUENCE [LARGE SCALE GENOMIC DNA]</scope>
    <source>
        <strain evidence="3">cv. BLH2017</strain>
        <tissue evidence="2">Root</tissue>
    </source>
</reference>
<dbReference type="Proteomes" id="UP000195402">
    <property type="component" value="Unassembled WGS sequence"/>
</dbReference>
<dbReference type="SMART" id="SM00108">
    <property type="entry name" value="B_lectin"/>
    <property type="match status" value="1"/>
</dbReference>
<comment type="caution">
    <text evidence="2">The sequence shown here is derived from an EMBL/GenBank/DDBJ whole genome shotgun (WGS) entry which is preliminary data.</text>
</comment>
<sequence length="119" mass="13038">MFTGASWNTMFSGGSLYSGQYLENWPYRFIMQGDCNLVLYKNGAPRWSSGTDGRGINCYVTLQDDGNLVVTSGYGGVVWASQSNQGQNTYRLDLQTDGNVVIYGGAIWATCTNEYVSVS</sequence>
<keyword evidence="2" id="KW-0430">Lectin</keyword>
<dbReference type="GO" id="GO:0030246">
    <property type="term" value="F:carbohydrate binding"/>
    <property type="evidence" value="ECO:0007669"/>
    <property type="project" value="UniProtKB-KW"/>
</dbReference>
<evidence type="ECO:0000313" key="3">
    <source>
        <dbReference type="Proteomes" id="UP000195402"/>
    </source>
</evidence>
<gene>
    <name evidence="2" type="ORF">BVC80_8875g23</name>
</gene>
<dbReference type="InterPro" id="IPR036426">
    <property type="entry name" value="Bulb-type_lectin_dom_sf"/>
</dbReference>
<feature type="domain" description="Bulb-type lectin" evidence="1">
    <location>
        <begin position="7"/>
        <end position="115"/>
    </location>
</feature>
<dbReference type="AlphaFoldDB" id="A0A200Q392"/>
<dbReference type="OMA" id="YLENWPY"/>
<dbReference type="Gene3D" id="2.90.10.10">
    <property type="entry name" value="Bulb-type lectin domain"/>
    <property type="match status" value="1"/>
</dbReference>
<dbReference type="SUPFAM" id="SSF51110">
    <property type="entry name" value="alpha-D-mannose-specific plant lectins"/>
    <property type="match status" value="1"/>
</dbReference>
<evidence type="ECO:0000313" key="2">
    <source>
        <dbReference type="EMBL" id="OVA04946.1"/>
    </source>
</evidence>
<organism evidence="2 3">
    <name type="scientific">Macleaya cordata</name>
    <name type="common">Five-seeded plume-poppy</name>
    <name type="synonym">Bocconia cordata</name>
    <dbReference type="NCBI Taxonomy" id="56857"/>
    <lineage>
        <taxon>Eukaryota</taxon>
        <taxon>Viridiplantae</taxon>
        <taxon>Streptophyta</taxon>
        <taxon>Embryophyta</taxon>
        <taxon>Tracheophyta</taxon>
        <taxon>Spermatophyta</taxon>
        <taxon>Magnoliopsida</taxon>
        <taxon>Ranunculales</taxon>
        <taxon>Papaveraceae</taxon>
        <taxon>Papaveroideae</taxon>
        <taxon>Macleaya</taxon>
    </lineage>
</organism>
<dbReference type="InterPro" id="IPR001480">
    <property type="entry name" value="Bulb-type_lectin_dom"/>
</dbReference>
<protein>
    <submittedName>
        <fullName evidence="2">Bulb-type lectin domain</fullName>
    </submittedName>
</protein>
<dbReference type="PROSITE" id="PS50927">
    <property type="entry name" value="BULB_LECTIN"/>
    <property type="match status" value="1"/>
</dbReference>